<comment type="caution">
    <text evidence="3">The sequence shown here is derived from an EMBL/GenBank/DDBJ whole genome shotgun (WGS) entry which is preliminary data.</text>
</comment>
<keyword evidence="1" id="KW-0472">Membrane</keyword>
<reference evidence="3" key="2">
    <citation type="submission" date="2020-02" db="EMBL/GenBank/DDBJ databases">
        <authorList>
            <person name="Gilchrist C.L.M."/>
            <person name="Chooi Y.-H."/>
        </authorList>
    </citation>
    <scope>NUCLEOTIDE SEQUENCE</scope>
    <source>
        <strain evidence="3">MST-FP2251</strain>
    </source>
</reference>
<keyword evidence="1" id="KW-0812">Transmembrane</keyword>
<feature type="domain" description="Linalool dehydratase/isomerase" evidence="2">
    <location>
        <begin position="233"/>
        <end position="530"/>
    </location>
</feature>
<dbReference type="Pfam" id="PF18566">
    <property type="entry name" value="Ldi"/>
    <property type="match status" value="1"/>
</dbReference>
<name>A0AAD4CV78_ASPNN</name>
<feature type="transmembrane region" description="Helical" evidence="1">
    <location>
        <begin position="41"/>
        <end position="58"/>
    </location>
</feature>
<evidence type="ECO:0000313" key="4">
    <source>
        <dbReference type="Proteomes" id="UP001194746"/>
    </source>
</evidence>
<feature type="transmembrane region" description="Helical" evidence="1">
    <location>
        <begin position="137"/>
        <end position="155"/>
    </location>
</feature>
<keyword evidence="1" id="KW-1133">Transmembrane helix</keyword>
<dbReference type="InterPro" id="IPR041411">
    <property type="entry name" value="Ldi"/>
</dbReference>
<sequence>MTTTDSKPPHPPPPSHLSNLLIPPFAGAQKVTHQYQRRTQLQYASLIALGLTGFYHSPNPQIRVAALSCLFPGGGFLAVGGLTGAIGFLLSVAVIPVSLFAWFGAGGLAFVLANWILPGLVATGLVGATGKVWEPSAPVVLAGVTGLVTYGVLAGRRRHAAAVELRASRNARLVDADQEWAARAVEVPAVGEKRELSREQLRILQRFVEVAHQAVDDWEGFTEIDQFQTAALRYQLYDLGYTLALVQKFYLPGFSGYIKSGQERVIEKSTGDKVMNYWKWESLWGKFTLDWDPVDRDNIMVTGYILLSLALYEKLNGDDRYRQKDALNFRITDGAQYLHNTDTIFEALMKNWDNCSYCLFPCEPNWIYSACNLKGMEGAVAYDSYMKTGRMAELLHGRFHRNFEEDFMNADGSIVALRSAITGFPVIGLAGVLGDVGGALGSTAGMPNVARRLWLISRDRNVRKTKDGKYTIENLVGADNMDVGNYKSGPGFAYAVYSACAAEFGEPELARDLIAEMDESLYPMTETPTKALANEGLSLMANGVLFRARVMKRGDWGNLITSGVDERTLAAPKLASVPFPEVMVARCQVAEGGGGVEFVLRGPQQPKMVTLGFQDLKRDCEYRLVEAREDGEWEEVVGGIRGDGDGWAYVQAVVGDRNEFALWGSG</sequence>
<dbReference type="AlphaFoldDB" id="A0AAD4CV78"/>
<dbReference type="EMBL" id="VCAU01000008">
    <property type="protein sequence ID" value="KAF9893310.1"/>
    <property type="molecule type" value="Genomic_DNA"/>
</dbReference>
<dbReference type="Proteomes" id="UP001194746">
    <property type="component" value="Unassembled WGS sequence"/>
</dbReference>
<proteinExistence type="predicted"/>
<evidence type="ECO:0000256" key="1">
    <source>
        <dbReference type="SAM" id="Phobius"/>
    </source>
</evidence>
<accession>A0AAD4CV78</accession>
<reference evidence="3" key="1">
    <citation type="journal article" date="2019" name="Beilstein J. Org. Chem.">
        <title>Nanangenines: drimane sesquiterpenoids as the dominant metabolite cohort of a novel Australian fungus, Aspergillus nanangensis.</title>
        <authorList>
            <person name="Lacey H.J."/>
            <person name="Gilchrist C.L.M."/>
            <person name="Crombie A."/>
            <person name="Kalaitzis J.A."/>
            <person name="Vuong D."/>
            <person name="Rutledge P.J."/>
            <person name="Turner P."/>
            <person name="Pitt J.I."/>
            <person name="Lacey E."/>
            <person name="Chooi Y.H."/>
            <person name="Piggott A.M."/>
        </authorList>
    </citation>
    <scope>NUCLEOTIDE SEQUENCE</scope>
    <source>
        <strain evidence="3">MST-FP2251</strain>
    </source>
</reference>
<organism evidence="3 4">
    <name type="scientific">Aspergillus nanangensis</name>
    <dbReference type="NCBI Taxonomy" id="2582783"/>
    <lineage>
        <taxon>Eukaryota</taxon>
        <taxon>Fungi</taxon>
        <taxon>Dikarya</taxon>
        <taxon>Ascomycota</taxon>
        <taxon>Pezizomycotina</taxon>
        <taxon>Eurotiomycetes</taxon>
        <taxon>Eurotiomycetidae</taxon>
        <taxon>Eurotiales</taxon>
        <taxon>Aspergillaceae</taxon>
        <taxon>Aspergillus</taxon>
        <taxon>Aspergillus subgen. Circumdati</taxon>
    </lineage>
</organism>
<gene>
    <name evidence="3" type="ORF">FE257_011740</name>
</gene>
<evidence type="ECO:0000313" key="3">
    <source>
        <dbReference type="EMBL" id="KAF9893310.1"/>
    </source>
</evidence>
<evidence type="ECO:0000259" key="2">
    <source>
        <dbReference type="Pfam" id="PF18566"/>
    </source>
</evidence>
<protein>
    <recommendedName>
        <fullName evidence="2">Linalool dehydratase/isomerase domain-containing protein</fullName>
    </recommendedName>
</protein>
<feature type="transmembrane region" description="Helical" evidence="1">
    <location>
        <begin position="97"/>
        <end position="117"/>
    </location>
</feature>
<keyword evidence="4" id="KW-1185">Reference proteome</keyword>
<feature type="transmembrane region" description="Helical" evidence="1">
    <location>
        <begin position="64"/>
        <end position="90"/>
    </location>
</feature>